<proteinExistence type="predicted"/>
<dbReference type="AlphaFoldDB" id="A0A0A9C952"/>
<sequence>MSMSCQGHSRTARRGREVAADDDHPEASA</sequence>
<reference evidence="2" key="1">
    <citation type="submission" date="2014-09" db="EMBL/GenBank/DDBJ databases">
        <authorList>
            <person name="Magalhaes I.L.F."/>
            <person name="Oliveira U."/>
            <person name="Santos F.R."/>
            <person name="Vidigal T.H.D.A."/>
            <person name="Brescovit A.D."/>
            <person name="Santos A.J."/>
        </authorList>
    </citation>
    <scope>NUCLEOTIDE SEQUENCE</scope>
    <source>
        <tissue evidence="2">Shoot tissue taken approximately 20 cm above the soil surface</tissue>
    </source>
</reference>
<evidence type="ECO:0000256" key="1">
    <source>
        <dbReference type="SAM" id="MobiDB-lite"/>
    </source>
</evidence>
<name>A0A0A9C952_ARUDO</name>
<dbReference type="EMBL" id="GBRH01226907">
    <property type="protein sequence ID" value="JAD70988.1"/>
    <property type="molecule type" value="Transcribed_RNA"/>
</dbReference>
<accession>A0A0A9C952</accession>
<reference evidence="2" key="2">
    <citation type="journal article" date="2015" name="Data Brief">
        <title>Shoot transcriptome of the giant reed, Arundo donax.</title>
        <authorList>
            <person name="Barrero R.A."/>
            <person name="Guerrero F.D."/>
            <person name="Moolhuijzen P."/>
            <person name="Goolsby J.A."/>
            <person name="Tidwell J."/>
            <person name="Bellgard S.E."/>
            <person name="Bellgard M.I."/>
        </authorList>
    </citation>
    <scope>NUCLEOTIDE SEQUENCE</scope>
    <source>
        <tissue evidence="2">Shoot tissue taken approximately 20 cm above the soil surface</tissue>
    </source>
</reference>
<protein>
    <submittedName>
        <fullName evidence="2">Uncharacterized protein</fullName>
    </submittedName>
</protein>
<evidence type="ECO:0000313" key="2">
    <source>
        <dbReference type="EMBL" id="JAD70988.1"/>
    </source>
</evidence>
<feature type="compositionally biased region" description="Basic and acidic residues" evidence="1">
    <location>
        <begin position="14"/>
        <end position="29"/>
    </location>
</feature>
<feature type="region of interest" description="Disordered" evidence="1">
    <location>
        <begin position="1"/>
        <end position="29"/>
    </location>
</feature>
<organism evidence="2">
    <name type="scientific">Arundo donax</name>
    <name type="common">Giant reed</name>
    <name type="synonym">Donax arundinaceus</name>
    <dbReference type="NCBI Taxonomy" id="35708"/>
    <lineage>
        <taxon>Eukaryota</taxon>
        <taxon>Viridiplantae</taxon>
        <taxon>Streptophyta</taxon>
        <taxon>Embryophyta</taxon>
        <taxon>Tracheophyta</taxon>
        <taxon>Spermatophyta</taxon>
        <taxon>Magnoliopsida</taxon>
        <taxon>Liliopsida</taxon>
        <taxon>Poales</taxon>
        <taxon>Poaceae</taxon>
        <taxon>PACMAD clade</taxon>
        <taxon>Arundinoideae</taxon>
        <taxon>Arundineae</taxon>
        <taxon>Arundo</taxon>
    </lineage>
</organism>